<dbReference type="InParanoid" id="K1XJZ2"/>
<sequence length="258" mass="30656">MSRHKRHKAVRDSYLRRGLAEVFTPGRHYPTYLSEKVTQFSKYRGEDLCRLQKEAIQRLHHDPVFDLRDSDRAEFSDSVVLTAYFQFFDELFFFGSLAGSERCLLRFKAQRGHERQTRGMFFKYVQERADGSRVQMFDIVMHKPYNYRLREPNRYVRLKSALCCLLQGMCHAFLGLWQCRTGTCQQTWGGRGAGYAWQDMALAIEEALADRHFLNLRISLERRDMLIQMLKANPGRIKEAYLRDWGFDHRDLARYMKK</sequence>
<evidence type="ECO:0000313" key="1">
    <source>
        <dbReference type="EMBL" id="EKD12734.1"/>
    </source>
</evidence>
<dbReference type="GeneID" id="18764898"/>
<dbReference type="OMA" id="THVMRES"/>
<reference evidence="1 2" key="1">
    <citation type="journal article" date="2012" name="BMC Genomics">
        <title>Sequencing the genome of Marssonina brunnea reveals fungus-poplar co-evolution.</title>
        <authorList>
            <person name="Zhu S."/>
            <person name="Cao Y.-Z."/>
            <person name="Jiang C."/>
            <person name="Tan B.-Y."/>
            <person name="Wang Z."/>
            <person name="Feng S."/>
            <person name="Zhang L."/>
            <person name="Su X.-H."/>
            <person name="Brejova B."/>
            <person name="Vinar T."/>
            <person name="Xu M."/>
            <person name="Wang M.-X."/>
            <person name="Zhang S.-G."/>
            <person name="Huang M.-R."/>
            <person name="Wu R."/>
            <person name="Zhou Y."/>
        </authorList>
    </citation>
    <scope>NUCLEOTIDE SEQUENCE [LARGE SCALE GENOMIC DNA]</scope>
    <source>
        <strain evidence="1 2">MB_m1</strain>
    </source>
</reference>
<dbReference type="KEGG" id="mbe:MBM_08963"/>
<dbReference type="RefSeq" id="XP_007296852.1">
    <property type="nucleotide sequence ID" value="XM_007296790.1"/>
</dbReference>
<dbReference type="AlphaFoldDB" id="K1XJZ2"/>
<evidence type="ECO:0000313" key="2">
    <source>
        <dbReference type="Proteomes" id="UP000006753"/>
    </source>
</evidence>
<proteinExistence type="predicted"/>
<keyword evidence="2" id="KW-1185">Reference proteome</keyword>
<dbReference type="Proteomes" id="UP000006753">
    <property type="component" value="Unassembled WGS sequence"/>
</dbReference>
<organism evidence="1 2">
    <name type="scientific">Marssonina brunnea f. sp. multigermtubi (strain MB_m1)</name>
    <name type="common">Marssonina leaf spot fungus</name>
    <dbReference type="NCBI Taxonomy" id="1072389"/>
    <lineage>
        <taxon>Eukaryota</taxon>
        <taxon>Fungi</taxon>
        <taxon>Dikarya</taxon>
        <taxon>Ascomycota</taxon>
        <taxon>Pezizomycotina</taxon>
        <taxon>Leotiomycetes</taxon>
        <taxon>Helotiales</taxon>
        <taxon>Drepanopezizaceae</taxon>
        <taxon>Drepanopeziza</taxon>
    </lineage>
</organism>
<dbReference type="OrthoDB" id="5236983at2759"/>
<accession>K1XJZ2</accession>
<protein>
    <submittedName>
        <fullName evidence="1">Uncharacterized protein</fullName>
    </submittedName>
</protein>
<dbReference type="HOGENOM" id="CLU_1077978_0_0_1"/>
<gene>
    <name evidence="1" type="ORF">MBM_08963</name>
</gene>
<name>K1XJZ2_MARBU</name>
<dbReference type="EMBL" id="JH921454">
    <property type="protein sequence ID" value="EKD12734.1"/>
    <property type="molecule type" value="Genomic_DNA"/>
</dbReference>